<evidence type="ECO:0000313" key="1">
    <source>
        <dbReference type="EMBL" id="ABT16845.1"/>
    </source>
</evidence>
<dbReference type="KEGG" id="vg:5470403"/>
<dbReference type="Proteomes" id="UP000202420">
    <property type="component" value="Segment"/>
</dbReference>
<evidence type="ECO:0000313" key="2">
    <source>
        <dbReference type="Proteomes" id="UP000202420"/>
    </source>
</evidence>
<dbReference type="RefSeq" id="YP_001427192.1">
    <property type="nucleotide sequence ID" value="NC_008724.1"/>
</dbReference>
<reference evidence="1 2" key="1">
    <citation type="submission" date="2006-09" db="EMBL/GenBank/DDBJ databases">
        <title>Sequence and annotation of the 288-kb ATCV-1 virus that infects an endosymbiotic Chlorella strain of the heliozoon Acanthocystis turfacea.</title>
        <authorList>
            <person name="Fitzgerald L.A."/>
            <person name="Graves M.V."/>
            <person name="Li X."/>
            <person name="Pfitzner A.J.P."/>
            <person name="Hartigan J."/>
            <person name="Van Etten J.L."/>
        </authorList>
    </citation>
    <scope>NUCLEOTIDE SEQUENCE [LARGE SCALE GENOMIC DNA]</scope>
    <source>
        <strain evidence="1 2">ATCV-1</strain>
    </source>
</reference>
<proteinExistence type="predicted"/>
<gene>
    <name evidence="1" type="primary">Z711L</name>
    <name evidence="1" type="ORF">ATCV1_Z711L</name>
</gene>
<protein>
    <submittedName>
        <fullName evidence="1">Uncharacterized protein Z711L</fullName>
    </submittedName>
</protein>
<accession>A7K9X1</accession>
<name>A7K9X1_9PHYC</name>
<keyword evidence="2" id="KW-1185">Reference proteome</keyword>
<dbReference type="EMBL" id="EF101928">
    <property type="protein sequence ID" value="ABT16845.1"/>
    <property type="molecule type" value="Genomic_DNA"/>
</dbReference>
<dbReference type="OrthoDB" id="18099at10239"/>
<organism evidence="1 2">
    <name type="scientific">Chlorovirus heliozoae</name>
    <dbReference type="NCBI Taxonomy" id="322019"/>
    <lineage>
        <taxon>Viruses</taxon>
        <taxon>Varidnaviria</taxon>
        <taxon>Bamfordvirae</taxon>
        <taxon>Nucleocytoviricota</taxon>
        <taxon>Megaviricetes</taxon>
        <taxon>Algavirales</taxon>
        <taxon>Phycodnaviridae</taxon>
        <taxon>Chlorovirus</taxon>
    </lineage>
</organism>
<sequence length="160" mass="17611">MISSSLFVVTPVSNHKQLAGINHAHAVKHIQGAAVFGFRSPEAALRVAYGIDDRINLNKTPILCEELVEPFSHLSVGQDVLLKSPAPAEGTKLYNVQVGKVDESQIMSYCSALQISAIIFDFSPSYDSLYVKEIISPERSTLFSAGYLSHMFDQDIAEYF</sequence>
<dbReference type="GeneID" id="5470403"/>